<accession>A0A1W2TKI1</accession>
<evidence type="ECO:0000313" key="3">
    <source>
        <dbReference type="EMBL" id="GAP88775.1"/>
    </source>
</evidence>
<feature type="region of interest" description="Disordered" evidence="1">
    <location>
        <begin position="1"/>
        <end position="33"/>
    </location>
</feature>
<keyword evidence="3" id="KW-0808">Transferase</keyword>
<dbReference type="SUPFAM" id="SSF55729">
    <property type="entry name" value="Acyl-CoA N-acyltransferases (Nat)"/>
    <property type="match status" value="1"/>
</dbReference>
<feature type="domain" description="N-acetyltransferase" evidence="2">
    <location>
        <begin position="43"/>
        <end position="253"/>
    </location>
</feature>
<gene>
    <name evidence="3" type="ORF">SAMD00023353_1202030</name>
</gene>
<name>A0A1W2TKI1_ROSNE</name>
<protein>
    <submittedName>
        <fullName evidence="3">Putative acyl-N-acyltransferase</fullName>
    </submittedName>
</protein>
<reference evidence="3" key="1">
    <citation type="submission" date="2016-03" db="EMBL/GenBank/DDBJ databases">
        <title>Draft genome sequence of Rosellinia necatrix.</title>
        <authorList>
            <person name="Kanematsu S."/>
        </authorList>
    </citation>
    <scope>NUCLEOTIDE SEQUENCE [LARGE SCALE GENOMIC DNA]</scope>
    <source>
        <strain evidence="3">W97</strain>
    </source>
</reference>
<dbReference type="Pfam" id="PF13302">
    <property type="entry name" value="Acetyltransf_3"/>
    <property type="match status" value="1"/>
</dbReference>
<proteinExistence type="predicted"/>
<organism evidence="3">
    <name type="scientific">Rosellinia necatrix</name>
    <name type="common">White root-rot fungus</name>
    <dbReference type="NCBI Taxonomy" id="77044"/>
    <lineage>
        <taxon>Eukaryota</taxon>
        <taxon>Fungi</taxon>
        <taxon>Dikarya</taxon>
        <taxon>Ascomycota</taxon>
        <taxon>Pezizomycotina</taxon>
        <taxon>Sordariomycetes</taxon>
        <taxon>Xylariomycetidae</taxon>
        <taxon>Xylariales</taxon>
        <taxon>Xylariaceae</taxon>
        <taxon>Rosellinia</taxon>
    </lineage>
</organism>
<dbReference type="PROSITE" id="PS51186">
    <property type="entry name" value="GNAT"/>
    <property type="match status" value="1"/>
</dbReference>
<sequence>MASPSVSEPPHASSPDPSKIKVKTTWPTIPPNASRAPIRTERLLIRPFDAADAAAIYEFRKQPEVMQWTSVGLVDKDVDESRIFVERFLAPRDAETYNFVIEYVGDSDAATAAAAVGGGGGGGGVSGVVVGSAGVHKMRSGLGWPELGYMFRKEYWGMGLATEFLRAFAAAWWALPRTAGVELEVDGESVGQRGNGGVMHVPEALMALVVTENTGSRRVLEKSGFKEFKRWNEPNTHVGCEGSEVTVIAFRLEAPGS</sequence>
<dbReference type="InterPro" id="IPR000182">
    <property type="entry name" value="GNAT_dom"/>
</dbReference>
<keyword evidence="4" id="KW-1185">Reference proteome</keyword>
<dbReference type="OrthoDB" id="4072826at2759"/>
<dbReference type="Proteomes" id="UP000054516">
    <property type="component" value="Unassembled WGS sequence"/>
</dbReference>
<dbReference type="PANTHER" id="PTHR43792:SF1">
    <property type="entry name" value="N-ACETYLTRANSFERASE DOMAIN-CONTAINING PROTEIN"/>
    <property type="match status" value="1"/>
</dbReference>
<keyword evidence="3" id="KW-0012">Acyltransferase</keyword>
<dbReference type="GO" id="GO:0016747">
    <property type="term" value="F:acyltransferase activity, transferring groups other than amino-acyl groups"/>
    <property type="evidence" value="ECO:0007669"/>
    <property type="project" value="InterPro"/>
</dbReference>
<dbReference type="Gene3D" id="3.40.630.30">
    <property type="match status" value="1"/>
</dbReference>
<evidence type="ECO:0000313" key="4">
    <source>
        <dbReference type="Proteomes" id="UP000054516"/>
    </source>
</evidence>
<dbReference type="AlphaFoldDB" id="A0A1W2TKI1"/>
<dbReference type="OMA" id="WPEIGYM"/>
<dbReference type="PANTHER" id="PTHR43792">
    <property type="entry name" value="GNAT FAMILY, PUTATIVE (AFU_ORTHOLOGUE AFUA_3G00765)-RELATED-RELATED"/>
    <property type="match status" value="1"/>
</dbReference>
<dbReference type="InterPro" id="IPR051531">
    <property type="entry name" value="N-acetyltransferase"/>
</dbReference>
<evidence type="ECO:0000256" key="1">
    <source>
        <dbReference type="SAM" id="MobiDB-lite"/>
    </source>
</evidence>
<dbReference type="InterPro" id="IPR016181">
    <property type="entry name" value="Acyl_CoA_acyltransferase"/>
</dbReference>
<evidence type="ECO:0000259" key="2">
    <source>
        <dbReference type="PROSITE" id="PS51186"/>
    </source>
</evidence>
<dbReference type="EMBL" id="DF977457">
    <property type="protein sequence ID" value="GAP88775.1"/>
    <property type="molecule type" value="Genomic_DNA"/>
</dbReference>